<reference evidence="1" key="2">
    <citation type="journal article" date="2023" name="IMA Fungus">
        <title>Comparative genomic study of the Penicillium genus elucidates a diverse pangenome and 15 lateral gene transfer events.</title>
        <authorList>
            <person name="Petersen C."/>
            <person name="Sorensen T."/>
            <person name="Nielsen M.R."/>
            <person name="Sondergaard T.E."/>
            <person name="Sorensen J.L."/>
            <person name="Fitzpatrick D.A."/>
            <person name="Frisvad J.C."/>
            <person name="Nielsen K.L."/>
        </authorList>
    </citation>
    <scope>NUCLEOTIDE SEQUENCE</scope>
    <source>
        <strain evidence="1">IBT 22155</strain>
    </source>
</reference>
<accession>A0A9W9GTH2</accession>
<organism evidence="1 2">
    <name type="scientific">Penicillium bovifimosum</name>
    <dbReference type="NCBI Taxonomy" id="126998"/>
    <lineage>
        <taxon>Eukaryota</taxon>
        <taxon>Fungi</taxon>
        <taxon>Dikarya</taxon>
        <taxon>Ascomycota</taxon>
        <taxon>Pezizomycotina</taxon>
        <taxon>Eurotiomycetes</taxon>
        <taxon>Eurotiomycetidae</taxon>
        <taxon>Eurotiales</taxon>
        <taxon>Aspergillaceae</taxon>
        <taxon>Penicillium</taxon>
    </lineage>
</organism>
<sequence length="296" mass="32178">MADAVFGAPGWEVYSAMLQDDRRVRVGATTPAHLTRTLYIPRHDGSGSHLSVHDISTLYQETVGDRNIGSASYLVSLGKMQKPQSELDDTTVYNVGFKDAVELHGQSISVTAASPGHSPLEANVAINADGNEAVITMKCEQENDVQTLEDTPMSISYPISPTKFDKRAFVHPYFTFRLPGVARMTLEWQVHPVEHGRLRYTLVRISEAPSSVYVAGSGVPLDEDVLAIYHHVGDGISLPLPYSEGVLLLSPDMEPATETIVVASVLGVLLQLRQLRKAGKGTKKGTLGFIKGLLKK</sequence>
<dbReference type="OrthoDB" id="5212373at2759"/>
<dbReference type="Proteomes" id="UP001149079">
    <property type="component" value="Unassembled WGS sequence"/>
</dbReference>
<proteinExistence type="predicted"/>
<dbReference type="EMBL" id="JAPQKL010000005">
    <property type="protein sequence ID" value="KAJ5129795.1"/>
    <property type="molecule type" value="Genomic_DNA"/>
</dbReference>
<dbReference type="GeneID" id="81405748"/>
<dbReference type="AlphaFoldDB" id="A0A9W9GTH2"/>
<name>A0A9W9GTH2_9EURO</name>
<dbReference type="RefSeq" id="XP_056520174.1">
    <property type="nucleotide sequence ID" value="XM_056666578.1"/>
</dbReference>
<keyword evidence="2" id="KW-1185">Reference proteome</keyword>
<evidence type="ECO:0000313" key="2">
    <source>
        <dbReference type="Proteomes" id="UP001149079"/>
    </source>
</evidence>
<protein>
    <submittedName>
        <fullName evidence="1">Uncharacterized protein</fullName>
    </submittedName>
</protein>
<reference evidence="1" key="1">
    <citation type="submission" date="2022-11" db="EMBL/GenBank/DDBJ databases">
        <authorList>
            <person name="Petersen C."/>
        </authorList>
    </citation>
    <scope>NUCLEOTIDE SEQUENCE</scope>
    <source>
        <strain evidence="1">IBT 22155</strain>
    </source>
</reference>
<comment type="caution">
    <text evidence="1">The sequence shown here is derived from an EMBL/GenBank/DDBJ whole genome shotgun (WGS) entry which is preliminary data.</text>
</comment>
<gene>
    <name evidence="1" type="ORF">N7515_005834</name>
</gene>
<evidence type="ECO:0000313" key="1">
    <source>
        <dbReference type="EMBL" id="KAJ5129795.1"/>
    </source>
</evidence>